<gene>
    <name evidence="2" type="ORF">QLX08_005540</name>
</gene>
<dbReference type="InterPro" id="IPR052560">
    <property type="entry name" value="RdDP_mobile_element"/>
</dbReference>
<dbReference type="PROSITE" id="PS50878">
    <property type="entry name" value="RT_POL"/>
    <property type="match status" value="1"/>
</dbReference>
<accession>A0AAW0ZXY1</accession>
<name>A0AAW0ZXY1_9HYME</name>
<protein>
    <recommendedName>
        <fullName evidence="1">Reverse transcriptase domain-containing protein</fullName>
    </recommendedName>
</protein>
<reference evidence="2 3" key="1">
    <citation type="submission" date="2024-05" db="EMBL/GenBank/DDBJ databases">
        <title>The nuclear and mitochondrial genome assemblies of Tetragonisca angustula (Apidae: Meliponini), a tiny yet remarkable pollinator in the Neotropics.</title>
        <authorList>
            <person name="Ferrari R."/>
            <person name="Ricardo P.C."/>
            <person name="Dias F.C."/>
            <person name="Araujo N.S."/>
            <person name="Soares D.O."/>
            <person name="Zhou Q.-S."/>
            <person name="Zhu C.-D."/>
            <person name="Coutinho L."/>
            <person name="Airas M.C."/>
            <person name="Batista T.M."/>
        </authorList>
    </citation>
    <scope>NUCLEOTIDE SEQUENCE [LARGE SCALE GENOMIC DNA]</scope>
    <source>
        <strain evidence="2">ASF017062</strain>
        <tissue evidence="2">Abdomen</tissue>
    </source>
</reference>
<comment type="caution">
    <text evidence="2">The sequence shown here is derived from an EMBL/GenBank/DDBJ whole genome shotgun (WGS) entry which is preliminary data.</text>
</comment>
<dbReference type="InterPro" id="IPR000477">
    <property type="entry name" value="RT_dom"/>
</dbReference>
<dbReference type="PANTHER" id="PTHR36688">
    <property type="entry name" value="ENDO/EXONUCLEASE/PHOSPHATASE DOMAIN-CONTAINING PROTEIN"/>
    <property type="match status" value="1"/>
</dbReference>
<evidence type="ECO:0000259" key="1">
    <source>
        <dbReference type="PROSITE" id="PS50878"/>
    </source>
</evidence>
<proteinExistence type="predicted"/>
<dbReference type="AlphaFoldDB" id="A0AAW0ZXY1"/>
<keyword evidence="3" id="KW-1185">Reference proteome</keyword>
<dbReference type="Proteomes" id="UP001432146">
    <property type="component" value="Unassembled WGS sequence"/>
</dbReference>
<sequence>MLSFITNFLSNRSIQVRANGSLSHPVIIKNGVPQRSIMSTTLFLIGINDITSNLKPLIKTQLFADDITITCSGKNMNSINEHLQTAINTLQDWSKTTGLKFSPKKTQGILFTRKTKLDPPAKLYLSNLEIQFTDTIKILGLIFDKKLSWAPHLKTLKESCIKRLNIIKTLSNNNWG</sequence>
<evidence type="ECO:0000313" key="3">
    <source>
        <dbReference type="Proteomes" id="UP001432146"/>
    </source>
</evidence>
<dbReference type="Pfam" id="PF00078">
    <property type="entry name" value="RVT_1"/>
    <property type="match status" value="1"/>
</dbReference>
<feature type="domain" description="Reverse transcriptase" evidence="1">
    <location>
        <begin position="1"/>
        <end position="143"/>
    </location>
</feature>
<organism evidence="2 3">
    <name type="scientific">Tetragonisca angustula</name>
    <dbReference type="NCBI Taxonomy" id="166442"/>
    <lineage>
        <taxon>Eukaryota</taxon>
        <taxon>Metazoa</taxon>
        <taxon>Ecdysozoa</taxon>
        <taxon>Arthropoda</taxon>
        <taxon>Hexapoda</taxon>
        <taxon>Insecta</taxon>
        <taxon>Pterygota</taxon>
        <taxon>Neoptera</taxon>
        <taxon>Endopterygota</taxon>
        <taxon>Hymenoptera</taxon>
        <taxon>Apocrita</taxon>
        <taxon>Aculeata</taxon>
        <taxon>Apoidea</taxon>
        <taxon>Anthophila</taxon>
        <taxon>Apidae</taxon>
        <taxon>Tetragonisca</taxon>
    </lineage>
</organism>
<dbReference type="PANTHER" id="PTHR36688:SF1">
    <property type="entry name" value="ENDONUCLEASE_EXONUCLEASE_PHOSPHATASE DOMAIN-CONTAINING PROTEIN"/>
    <property type="match status" value="1"/>
</dbReference>
<dbReference type="EMBL" id="JAWNGG020000095">
    <property type="protein sequence ID" value="KAK9302466.1"/>
    <property type="molecule type" value="Genomic_DNA"/>
</dbReference>
<evidence type="ECO:0000313" key="2">
    <source>
        <dbReference type="EMBL" id="KAK9302466.1"/>
    </source>
</evidence>